<gene>
    <name evidence="3" type="ORF">ENJ65_00865</name>
</gene>
<dbReference type="Pfam" id="PF01464">
    <property type="entry name" value="SLT"/>
    <property type="match status" value="1"/>
</dbReference>
<dbReference type="AlphaFoldDB" id="A0A832N4Q2"/>
<dbReference type="CDD" id="cd00118">
    <property type="entry name" value="LysM"/>
    <property type="match status" value="2"/>
</dbReference>
<dbReference type="SUPFAM" id="SSF53955">
    <property type="entry name" value="Lysozyme-like"/>
    <property type="match status" value="1"/>
</dbReference>
<dbReference type="FunFam" id="1.10.530.10:FF:000004">
    <property type="entry name" value="Membrane-bound lytic murein transglycosylase D"/>
    <property type="match status" value="1"/>
</dbReference>
<feature type="domain" description="LysM" evidence="2">
    <location>
        <begin position="475"/>
        <end position="519"/>
    </location>
</feature>
<dbReference type="PANTHER" id="PTHR33734:SF22">
    <property type="entry name" value="MEMBRANE-BOUND LYTIC MUREIN TRANSGLYCOSYLASE D"/>
    <property type="match status" value="1"/>
</dbReference>
<dbReference type="PROSITE" id="PS00922">
    <property type="entry name" value="TRANSGLYCOSYLASE"/>
    <property type="match status" value="1"/>
</dbReference>
<dbReference type="Gene3D" id="3.10.350.10">
    <property type="entry name" value="LysM domain"/>
    <property type="match status" value="2"/>
</dbReference>
<evidence type="ECO:0000256" key="1">
    <source>
        <dbReference type="ARBA" id="ARBA00007734"/>
    </source>
</evidence>
<evidence type="ECO:0000313" key="3">
    <source>
        <dbReference type="EMBL" id="HHJ80165.1"/>
    </source>
</evidence>
<dbReference type="Gene3D" id="1.10.530.10">
    <property type="match status" value="1"/>
</dbReference>
<dbReference type="Proteomes" id="UP000885832">
    <property type="component" value="Unassembled WGS sequence"/>
</dbReference>
<name>A0A832N4Q2_9GAMM</name>
<feature type="domain" description="LysM" evidence="2">
    <location>
        <begin position="544"/>
        <end position="567"/>
    </location>
</feature>
<dbReference type="InterPro" id="IPR036779">
    <property type="entry name" value="LysM_dom_sf"/>
</dbReference>
<feature type="domain" description="LysM" evidence="2">
    <location>
        <begin position="401"/>
        <end position="444"/>
    </location>
</feature>
<dbReference type="SMART" id="SM00257">
    <property type="entry name" value="LysM"/>
    <property type="match status" value="2"/>
</dbReference>
<dbReference type="GO" id="GO:0008932">
    <property type="term" value="F:lytic endotransglycosylase activity"/>
    <property type="evidence" value="ECO:0007669"/>
    <property type="project" value="TreeGrafter"/>
</dbReference>
<comment type="caution">
    <text evidence="3">The sequence shown here is derived from an EMBL/GenBank/DDBJ whole genome shotgun (WGS) entry which is preliminary data.</text>
</comment>
<sequence>MEVHNMNTQTQRLGNRILPSLLILLLSGCASTQHTSEPSVHDSDTMVAATADVIEDYSSVIVARENAIDQSGELLLLEESLAAATAAELADSDNNLVEDSSVTITDEVIAASPEETRGIESEAPAPVDIWQRVRSGFQLQDTDHPRVKSDLKWFAKHQSYLDRTFNRADPYFYHIVEQIEARGMPMELALLPVVESAFQPFAYSHGRAAGIWQFIPGTARRFGLKIDWWYDGRRDIKASTTAALDYLQTLHKRFDGDWLLALAAYNSGGGTVSKAIRKNKKRGKGTTFWDLKLPRETQGYVPKLLAIASLVANPEQYGVSLKSIANQPHLAEVNIGSQLDLAIAADMADLTLEQLYILNPAYNRWATSPDGPHLLLLPVEKADSFKEKLAQLPKQQRVKWVRHRIKEGQTLGHIAIQYKTTVKTIKTANKIRGNNIRAGRYLIIPAASKSLNNYALSEQQRLQSKQNSHRSGNKTQHIVRKGDTFWDIAVAHKVSVRKLASWNGMAPRDTLRPGQKLVIWSKANQASPSAPASNPMAKAMTRKINYKVRNGDSLARISQRFNVSVSK</sequence>
<dbReference type="InterPro" id="IPR000189">
    <property type="entry name" value="Transglyc_AS"/>
</dbReference>
<proteinExistence type="inferred from homology"/>
<dbReference type="InterPro" id="IPR018392">
    <property type="entry name" value="LysM"/>
</dbReference>
<dbReference type="PANTHER" id="PTHR33734">
    <property type="entry name" value="LYSM DOMAIN-CONTAINING GPI-ANCHORED PROTEIN 2"/>
    <property type="match status" value="1"/>
</dbReference>
<dbReference type="EMBL" id="DRNF01000060">
    <property type="protein sequence ID" value="HHJ80165.1"/>
    <property type="molecule type" value="Genomic_DNA"/>
</dbReference>
<dbReference type="InterPro" id="IPR023346">
    <property type="entry name" value="Lysozyme-like_dom_sf"/>
</dbReference>
<dbReference type="InterPro" id="IPR008258">
    <property type="entry name" value="Transglycosylase_SLT_dom_1"/>
</dbReference>
<dbReference type="SUPFAM" id="SSF54106">
    <property type="entry name" value="LysM domain"/>
    <property type="match status" value="2"/>
</dbReference>
<evidence type="ECO:0000259" key="2">
    <source>
        <dbReference type="PROSITE" id="PS51782"/>
    </source>
</evidence>
<organism evidence="3">
    <name type="scientific">Candidatus Tenderia electrophaga</name>
    <dbReference type="NCBI Taxonomy" id="1748243"/>
    <lineage>
        <taxon>Bacteria</taxon>
        <taxon>Pseudomonadati</taxon>
        <taxon>Pseudomonadota</taxon>
        <taxon>Gammaproteobacteria</taxon>
        <taxon>Candidatus Tenderiales</taxon>
        <taxon>Candidatus Tenderiaceae</taxon>
        <taxon>Candidatus Tenderia</taxon>
    </lineage>
</organism>
<dbReference type="Pfam" id="PF01476">
    <property type="entry name" value="LysM"/>
    <property type="match status" value="3"/>
</dbReference>
<dbReference type="GO" id="GO:0016020">
    <property type="term" value="C:membrane"/>
    <property type="evidence" value="ECO:0007669"/>
    <property type="project" value="InterPro"/>
</dbReference>
<feature type="non-terminal residue" evidence="3">
    <location>
        <position position="567"/>
    </location>
</feature>
<accession>A0A832N4Q2</accession>
<dbReference type="GO" id="GO:0000270">
    <property type="term" value="P:peptidoglycan metabolic process"/>
    <property type="evidence" value="ECO:0007669"/>
    <property type="project" value="InterPro"/>
</dbReference>
<dbReference type="PROSITE" id="PS51782">
    <property type="entry name" value="LYSM"/>
    <property type="match status" value="3"/>
</dbReference>
<protein>
    <submittedName>
        <fullName evidence="3">LysM peptidoglycan-binding domain-containing protein</fullName>
    </submittedName>
</protein>
<reference evidence="3" key="1">
    <citation type="journal article" date="2020" name="mSystems">
        <title>Genome- and Community-Level Interaction Insights into Carbon Utilization and Element Cycling Functions of Hydrothermarchaeota in Hydrothermal Sediment.</title>
        <authorList>
            <person name="Zhou Z."/>
            <person name="Liu Y."/>
            <person name="Xu W."/>
            <person name="Pan J."/>
            <person name="Luo Z.H."/>
            <person name="Li M."/>
        </authorList>
    </citation>
    <scope>NUCLEOTIDE SEQUENCE [LARGE SCALE GENOMIC DNA]</scope>
    <source>
        <strain evidence="3">HyVt-505</strain>
    </source>
</reference>
<comment type="similarity">
    <text evidence="1">Belongs to the transglycosylase Slt family.</text>
</comment>
<dbReference type="CDD" id="cd16894">
    <property type="entry name" value="MltD-like"/>
    <property type="match status" value="1"/>
</dbReference>